<feature type="non-terminal residue" evidence="1">
    <location>
        <position position="94"/>
    </location>
</feature>
<proteinExistence type="predicted"/>
<gene>
    <name evidence="1" type="ORF">LCGC14_3143190</name>
</gene>
<sequence length="94" mass="10467">MGKLRRIETIAVLLVAGFLIGGCSGSKNLTKEHTTITLNESQRREYNYALTEATKQKLFGNFGQAASLYKKCIEVNPNSDVAHFQLAGIYMINR</sequence>
<dbReference type="InterPro" id="IPR011990">
    <property type="entry name" value="TPR-like_helical_dom_sf"/>
</dbReference>
<accession>A0A0F8VWE0</accession>
<organism evidence="1">
    <name type="scientific">marine sediment metagenome</name>
    <dbReference type="NCBI Taxonomy" id="412755"/>
    <lineage>
        <taxon>unclassified sequences</taxon>
        <taxon>metagenomes</taxon>
        <taxon>ecological metagenomes</taxon>
    </lineage>
</organism>
<name>A0A0F8VWE0_9ZZZZ</name>
<reference evidence="1" key="1">
    <citation type="journal article" date="2015" name="Nature">
        <title>Complex archaea that bridge the gap between prokaryotes and eukaryotes.</title>
        <authorList>
            <person name="Spang A."/>
            <person name="Saw J.H."/>
            <person name="Jorgensen S.L."/>
            <person name="Zaremba-Niedzwiedzka K."/>
            <person name="Martijn J."/>
            <person name="Lind A.E."/>
            <person name="van Eijk R."/>
            <person name="Schleper C."/>
            <person name="Guy L."/>
            <person name="Ettema T.J."/>
        </authorList>
    </citation>
    <scope>NUCLEOTIDE SEQUENCE</scope>
</reference>
<protein>
    <recommendedName>
        <fullName evidence="2">Tetratricopeptide repeat protein</fullName>
    </recommendedName>
</protein>
<dbReference type="Gene3D" id="1.25.40.10">
    <property type="entry name" value="Tetratricopeptide repeat domain"/>
    <property type="match status" value="1"/>
</dbReference>
<dbReference type="PROSITE" id="PS51257">
    <property type="entry name" value="PROKAR_LIPOPROTEIN"/>
    <property type="match status" value="1"/>
</dbReference>
<evidence type="ECO:0008006" key="2">
    <source>
        <dbReference type="Google" id="ProtNLM"/>
    </source>
</evidence>
<evidence type="ECO:0000313" key="1">
    <source>
        <dbReference type="EMBL" id="KKK48632.1"/>
    </source>
</evidence>
<dbReference type="SUPFAM" id="SSF48452">
    <property type="entry name" value="TPR-like"/>
    <property type="match status" value="1"/>
</dbReference>
<dbReference type="EMBL" id="LAZR01068967">
    <property type="protein sequence ID" value="KKK48632.1"/>
    <property type="molecule type" value="Genomic_DNA"/>
</dbReference>
<dbReference type="AlphaFoldDB" id="A0A0F8VWE0"/>
<comment type="caution">
    <text evidence="1">The sequence shown here is derived from an EMBL/GenBank/DDBJ whole genome shotgun (WGS) entry which is preliminary data.</text>
</comment>